<keyword evidence="3" id="KW-0472">Membrane</keyword>
<reference evidence="4" key="1">
    <citation type="journal article" date="2020" name="Ecol. Evol.">
        <title>Genome structure and content of the rice root-knot nematode (Meloidogyne graminicola).</title>
        <authorList>
            <person name="Phan N.T."/>
            <person name="Danchin E.G.J."/>
            <person name="Klopp C."/>
            <person name="Perfus-Barbeoch L."/>
            <person name="Kozlowski D.K."/>
            <person name="Koutsovoulos G.D."/>
            <person name="Lopez-Roques C."/>
            <person name="Bouchez O."/>
            <person name="Zahm M."/>
            <person name="Besnard G."/>
            <person name="Bellafiore S."/>
        </authorList>
    </citation>
    <scope>NUCLEOTIDE SEQUENCE</scope>
    <source>
        <strain evidence="4">VN-18</strain>
    </source>
</reference>
<evidence type="ECO:0008006" key="6">
    <source>
        <dbReference type="Google" id="ProtNLM"/>
    </source>
</evidence>
<feature type="transmembrane region" description="Helical" evidence="3">
    <location>
        <begin position="6"/>
        <end position="26"/>
    </location>
</feature>
<protein>
    <recommendedName>
        <fullName evidence="6">Protein sleepless</fullName>
    </recommendedName>
</protein>
<organism evidence="4 5">
    <name type="scientific">Meloidogyne graminicola</name>
    <dbReference type="NCBI Taxonomy" id="189291"/>
    <lineage>
        <taxon>Eukaryota</taxon>
        <taxon>Metazoa</taxon>
        <taxon>Ecdysozoa</taxon>
        <taxon>Nematoda</taxon>
        <taxon>Chromadorea</taxon>
        <taxon>Rhabditida</taxon>
        <taxon>Tylenchina</taxon>
        <taxon>Tylenchomorpha</taxon>
        <taxon>Tylenchoidea</taxon>
        <taxon>Meloidogynidae</taxon>
        <taxon>Meloidogyninae</taxon>
        <taxon>Meloidogyne</taxon>
    </lineage>
</organism>
<evidence type="ECO:0000256" key="2">
    <source>
        <dbReference type="ARBA" id="ARBA00023180"/>
    </source>
</evidence>
<evidence type="ECO:0000313" key="4">
    <source>
        <dbReference type="EMBL" id="KAF7636732.1"/>
    </source>
</evidence>
<gene>
    <name evidence="4" type="ORF">Mgra_00003914</name>
</gene>
<evidence type="ECO:0000313" key="5">
    <source>
        <dbReference type="Proteomes" id="UP000605970"/>
    </source>
</evidence>
<dbReference type="Proteomes" id="UP000605970">
    <property type="component" value="Unassembled WGS sequence"/>
</dbReference>
<dbReference type="GO" id="GO:0030431">
    <property type="term" value="P:sleep"/>
    <property type="evidence" value="ECO:0007669"/>
    <property type="project" value="InterPro"/>
</dbReference>
<dbReference type="AlphaFoldDB" id="A0A8S9ZSS3"/>
<keyword evidence="1" id="KW-0732">Signal</keyword>
<dbReference type="EMBL" id="JABEBT010000027">
    <property type="protein sequence ID" value="KAF7636732.1"/>
    <property type="molecule type" value="Genomic_DNA"/>
</dbReference>
<evidence type="ECO:0000256" key="1">
    <source>
        <dbReference type="ARBA" id="ARBA00022729"/>
    </source>
</evidence>
<keyword evidence="5" id="KW-1185">Reference proteome</keyword>
<evidence type="ECO:0000256" key="3">
    <source>
        <dbReference type="SAM" id="Phobius"/>
    </source>
</evidence>
<keyword evidence="3" id="KW-1133">Transmembrane helix</keyword>
<feature type="transmembrane region" description="Helical" evidence="3">
    <location>
        <begin position="139"/>
        <end position="155"/>
    </location>
</feature>
<dbReference type="Pfam" id="PF17064">
    <property type="entry name" value="QVR"/>
    <property type="match status" value="1"/>
</dbReference>
<keyword evidence="2" id="KW-0325">Glycoprotein</keyword>
<proteinExistence type="predicted"/>
<comment type="caution">
    <text evidence="4">The sequence shown here is derived from an EMBL/GenBank/DDBJ whole genome shotgun (WGS) entry which is preliminary data.</text>
</comment>
<accession>A0A8S9ZSS3</accession>
<dbReference type="InterPro" id="IPR031424">
    <property type="entry name" value="QVR-like"/>
</dbReference>
<name>A0A8S9ZSS3_9BILA</name>
<keyword evidence="3" id="KW-0812">Transmembrane</keyword>
<dbReference type="GO" id="GO:0032222">
    <property type="term" value="P:regulation of synaptic transmission, cholinergic"/>
    <property type="evidence" value="ECO:0007669"/>
    <property type="project" value="InterPro"/>
</dbReference>
<dbReference type="OrthoDB" id="5836372at2759"/>
<sequence>MKHYFLLNILFFLYYFSIPTVALICYSCTTTLNSNVEENAKIALRIFLNSVYELPPVSRFCNMEDDIEFKTIPTIQCSTANDQCVKVKAENDGLEFVIRGCRSRIYKADVSIPQNIQCRSGSPSLCFCKENFCNSTNKINASIFTVAIIIFLYFVF</sequence>